<evidence type="ECO:0000256" key="4">
    <source>
        <dbReference type="ARBA" id="ARBA00022723"/>
    </source>
</evidence>
<proteinExistence type="inferred from homology"/>
<dbReference type="InterPro" id="IPR000092">
    <property type="entry name" value="Polyprenyl_synt"/>
</dbReference>
<keyword evidence="3 6" id="KW-0808">Transferase</keyword>
<dbReference type="SUPFAM" id="SSF48576">
    <property type="entry name" value="Terpenoid synthases"/>
    <property type="match status" value="1"/>
</dbReference>
<evidence type="ECO:0000256" key="2">
    <source>
        <dbReference type="ARBA" id="ARBA00006706"/>
    </source>
</evidence>
<evidence type="ECO:0000256" key="3">
    <source>
        <dbReference type="ARBA" id="ARBA00022679"/>
    </source>
</evidence>
<name>A0A1V4HR79_9BACL</name>
<dbReference type="PANTHER" id="PTHR12001:SF69">
    <property type="entry name" value="ALL TRANS-POLYPRENYL-DIPHOSPHATE SYNTHASE PDSS1"/>
    <property type="match status" value="1"/>
</dbReference>
<dbReference type="GO" id="GO:0008299">
    <property type="term" value="P:isoprenoid biosynthetic process"/>
    <property type="evidence" value="ECO:0007669"/>
    <property type="project" value="InterPro"/>
</dbReference>
<dbReference type="PANTHER" id="PTHR12001">
    <property type="entry name" value="GERANYLGERANYL PYROPHOSPHATE SYNTHASE"/>
    <property type="match status" value="1"/>
</dbReference>
<accession>A0A1V4HR79</accession>
<evidence type="ECO:0000313" key="7">
    <source>
        <dbReference type="EMBL" id="OPH60912.1"/>
    </source>
</evidence>
<dbReference type="GO" id="GO:0046872">
    <property type="term" value="F:metal ion binding"/>
    <property type="evidence" value="ECO:0007669"/>
    <property type="project" value="UniProtKB-KW"/>
</dbReference>
<keyword evidence="5" id="KW-0460">Magnesium</keyword>
<evidence type="ECO:0000313" key="8">
    <source>
        <dbReference type="Proteomes" id="UP000190626"/>
    </source>
</evidence>
<reference evidence="8" key="1">
    <citation type="submission" date="2016-07" db="EMBL/GenBank/DDBJ databases">
        <authorList>
            <person name="Florea S."/>
            <person name="Webb J.S."/>
            <person name="Jaromczyk J."/>
            <person name="Schardl C.L."/>
        </authorList>
    </citation>
    <scope>NUCLEOTIDE SEQUENCE [LARGE SCALE GENOMIC DNA]</scope>
    <source>
        <strain evidence="8">CY1</strain>
    </source>
</reference>
<evidence type="ECO:0000256" key="5">
    <source>
        <dbReference type="ARBA" id="ARBA00022842"/>
    </source>
</evidence>
<dbReference type="CDD" id="cd00685">
    <property type="entry name" value="Trans_IPPS_HT"/>
    <property type="match status" value="1"/>
</dbReference>
<dbReference type="AlphaFoldDB" id="A0A1V4HR79"/>
<comment type="caution">
    <text evidence="7">The sequence shown here is derived from an EMBL/GenBank/DDBJ whole genome shotgun (WGS) entry which is preliminary data.</text>
</comment>
<dbReference type="Gene3D" id="1.10.600.10">
    <property type="entry name" value="Farnesyl Diphosphate Synthase"/>
    <property type="match status" value="1"/>
</dbReference>
<dbReference type="InterPro" id="IPR033749">
    <property type="entry name" value="Polyprenyl_synt_CS"/>
</dbReference>
<organism evidence="7 8">
    <name type="scientific">Paenibacillus ferrarius</name>
    <dbReference type="NCBI Taxonomy" id="1469647"/>
    <lineage>
        <taxon>Bacteria</taxon>
        <taxon>Bacillati</taxon>
        <taxon>Bacillota</taxon>
        <taxon>Bacilli</taxon>
        <taxon>Bacillales</taxon>
        <taxon>Paenibacillaceae</taxon>
        <taxon>Paenibacillus</taxon>
    </lineage>
</organism>
<protein>
    <submittedName>
        <fullName evidence="7">Heptaprenyl diphosphate synthase</fullName>
    </submittedName>
</protein>
<dbReference type="SFLD" id="SFLDS00005">
    <property type="entry name" value="Isoprenoid_Synthase_Type_I"/>
    <property type="match status" value="1"/>
</dbReference>
<dbReference type="InterPro" id="IPR008949">
    <property type="entry name" value="Isoprenoid_synthase_dom_sf"/>
</dbReference>
<dbReference type="EMBL" id="MBTG01000003">
    <property type="protein sequence ID" value="OPH60912.1"/>
    <property type="molecule type" value="Genomic_DNA"/>
</dbReference>
<gene>
    <name evidence="7" type="ORF">BC351_17145</name>
</gene>
<comment type="cofactor">
    <cofactor evidence="1">
        <name>Mg(2+)</name>
        <dbReference type="ChEBI" id="CHEBI:18420"/>
    </cofactor>
</comment>
<evidence type="ECO:0000256" key="6">
    <source>
        <dbReference type="RuleBase" id="RU004466"/>
    </source>
</evidence>
<dbReference type="Proteomes" id="UP000190626">
    <property type="component" value="Unassembled WGS sequence"/>
</dbReference>
<comment type="similarity">
    <text evidence="2 6">Belongs to the FPP/GGPP synthase family.</text>
</comment>
<dbReference type="GO" id="GO:0004659">
    <property type="term" value="F:prenyltransferase activity"/>
    <property type="evidence" value="ECO:0007669"/>
    <property type="project" value="InterPro"/>
</dbReference>
<dbReference type="PROSITE" id="PS00723">
    <property type="entry name" value="POLYPRENYL_SYNTHASE_1"/>
    <property type="match status" value="1"/>
</dbReference>
<dbReference type="OrthoDB" id="9805316at2"/>
<dbReference type="RefSeq" id="WP_079409662.1">
    <property type="nucleotide sequence ID" value="NZ_MBTG01000003.1"/>
</dbReference>
<dbReference type="Pfam" id="PF00348">
    <property type="entry name" value="polyprenyl_synt"/>
    <property type="match status" value="1"/>
</dbReference>
<dbReference type="STRING" id="1469647.BC351_17145"/>
<sequence>MKNLMDIYTRKKKDIAAIEKELEESVYTDHSMLRETSMHLLKAGGKRIRPVFVLLSGEFGNYQLQTMKRVAVPLELIHMASLVHDDVIDDANTRRGQLTVRSKWDNRIAMFTGDYIFAKALGVITQIPKPAVHQIMSKAIVEMSIGEMEQIRFFFHSEQSIRDYLLRIRRKTALLIAISCQLGAIASDAPDWICNKLYSFGYNAGMAFQIRDDILDLIGTEKQIGKPPGSDVKQGNITIPVLLAMQDPALKPFILSELERIHQLDGQTDVSRFLDAIRSSKGIDQAEALSQKYIDKAIAALDSLPQTQAKKDLTEIAHFFGNRSY</sequence>
<evidence type="ECO:0000256" key="1">
    <source>
        <dbReference type="ARBA" id="ARBA00001946"/>
    </source>
</evidence>
<keyword evidence="8" id="KW-1185">Reference proteome</keyword>
<keyword evidence="4" id="KW-0479">Metal-binding</keyword>